<dbReference type="GO" id="GO:0016879">
    <property type="term" value="F:ligase activity, forming carbon-nitrogen bonds"/>
    <property type="evidence" value="ECO:0007669"/>
    <property type="project" value="UniProtKB-ARBA"/>
</dbReference>
<dbReference type="EMBL" id="AP022839">
    <property type="protein sequence ID" value="BCA95384.1"/>
    <property type="molecule type" value="Genomic_DNA"/>
</dbReference>
<dbReference type="InterPro" id="IPR006336">
    <property type="entry name" value="GCS2"/>
</dbReference>
<name>A0A6F8T3X2_9GAMM</name>
<evidence type="ECO:0000313" key="2">
    <source>
        <dbReference type="Proteomes" id="UP000502894"/>
    </source>
</evidence>
<dbReference type="Pfam" id="PF04107">
    <property type="entry name" value="GCS2"/>
    <property type="match status" value="1"/>
</dbReference>
<dbReference type="InterPro" id="IPR014746">
    <property type="entry name" value="Gln_synth/guanido_kin_cat_dom"/>
</dbReference>
<reference evidence="1" key="1">
    <citation type="journal article" date="2020" name="Microbiol. Resour. Announc.">
        <title>Complete Genome Sequence of Novel Psychrotolerant Legionella Strain TUM19329, Isolated from Antarctic Lake Sediment.</title>
        <authorList>
            <person name="Shimada S."/>
            <person name="Nakai R."/>
            <person name="Aoki K."/>
            <person name="Shimoeda N."/>
            <person name="Ohno G."/>
            <person name="Miyazaki Y."/>
            <person name="Kudoh S."/>
            <person name="Imura S."/>
            <person name="Watanabe K."/>
            <person name="Ishii Y."/>
            <person name="Tateda K."/>
        </authorList>
    </citation>
    <scope>NUCLEOTIDE SEQUENCE [LARGE SCALE GENOMIC DNA]</scope>
    <source>
        <strain evidence="1">TUM19329</strain>
    </source>
</reference>
<dbReference type="SUPFAM" id="SSF55931">
    <property type="entry name" value="Glutamine synthetase/guanido kinase"/>
    <property type="match status" value="1"/>
</dbReference>
<protein>
    <submittedName>
        <fullName evidence="1">Uncharacterized protein</fullName>
    </submittedName>
</protein>
<sequence>MRYGLDAELVINTDGKTKLMREDITEWLEKLQPYIKQHRYEDYFASLQKIIDSGTSSERQKKVLESTGCFREVTKHNINEFIHQLPLSEYSNCLKKEHIKGIT</sequence>
<organism evidence="1 2">
    <name type="scientific">Legionella antarctica</name>
    <dbReference type="NCBI Taxonomy" id="2708020"/>
    <lineage>
        <taxon>Bacteria</taxon>
        <taxon>Pseudomonadati</taxon>
        <taxon>Pseudomonadota</taxon>
        <taxon>Gammaproteobacteria</taxon>
        <taxon>Legionellales</taxon>
        <taxon>Legionellaceae</taxon>
        <taxon>Legionella</taxon>
    </lineage>
</organism>
<dbReference type="Gene3D" id="3.30.590.20">
    <property type="match status" value="1"/>
</dbReference>
<keyword evidence="2" id="KW-1185">Reference proteome</keyword>
<dbReference type="AlphaFoldDB" id="A0A6F8T3X2"/>
<proteinExistence type="predicted"/>
<dbReference type="Proteomes" id="UP000502894">
    <property type="component" value="Chromosome"/>
</dbReference>
<evidence type="ECO:0000313" key="1">
    <source>
        <dbReference type="EMBL" id="BCA95384.1"/>
    </source>
</evidence>
<dbReference type="KEGG" id="lant:TUM19329_17450"/>
<gene>
    <name evidence="1" type="ORF">TUM19329_17450</name>
</gene>
<accession>A0A6F8T3X2</accession>